<dbReference type="Pfam" id="PF01361">
    <property type="entry name" value="Tautomerase"/>
    <property type="match status" value="1"/>
</dbReference>
<dbReference type="InterPro" id="IPR004370">
    <property type="entry name" value="4-OT-like_dom"/>
</dbReference>
<evidence type="ECO:0000256" key="1">
    <source>
        <dbReference type="ARBA" id="ARBA00006723"/>
    </source>
</evidence>
<accession>A0A936YRN8</accession>
<dbReference type="RefSeq" id="WP_201659605.1">
    <property type="nucleotide sequence ID" value="NZ_JAEQNC010000007.1"/>
</dbReference>
<dbReference type="PANTHER" id="PTHR35530:SF2">
    <property type="entry name" value="BSL4019 PROTEIN"/>
    <property type="match status" value="1"/>
</dbReference>
<evidence type="ECO:0000313" key="4">
    <source>
        <dbReference type="EMBL" id="MBL0373346.1"/>
    </source>
</evidence>
<dbReference type="GO" id="GO:0016853">
    <property type="term" value="F:isomerase activity"/>
    <property type="evidence" value="ECO:0007669"/>
    <property type="project" value="UniProtKB-KW"/>
</dbReference>
<name>A0A936YRN8_9HYPH</name>
<dbReference type="Proteomes" id="UP000633219">
    <property type="component" value="Unassembled WGS sequence"/>
</dbReference>
<dbReference type="Gene3D" id="3.30.429.10">
    <property type="entry name" value="Macrophage Migration Inhibitory Factor"/>
    <property type="match status" value="1"/>
</dbReference>
<proteinExistence type="inferred from homology"/>
<dbReference type="SUPFAM" id="SSF55331">
    <property type="entry name" value="Tautomerase/MIF"/>
    <property type="match status" value="1"/>
</dbReference>
<evidence type="ECO:0000256" key="2">
    <source>
        <dbReference type="ARBA" id="ARBA00023235"/>
    </source>
</evidence>
<gene>
    <name evidence="4" type="ORF">JJB09_15010</name>
</gene>
<evidence type="ECO:0000259" key="3">
    <source>
        <dbReference type="Pfam" id="PF01361"/>
    </source>
</evidence>
<keyword evidence="5" id="KW-1185">Reference proteome</keyword>
<sequence length="71" mass="7673">MPVIKVEMFSGRSDDKKRALAKAITDSFVEICGGKPTSVHVIFDDVAKSDWAVGGELCSDLYPDQPATAEK</sequence>
<dbReference type="EMBL" id="JAEQNC010000007">
    <property type="protein sequence ID" value="MBL0373346.1"/>
    <property type="molecule type" value="Genomic_DNA"/>
</dbReference>
<feature type="domain" description="4-oxalocrotonate tautomerase-like" evidence="3">
    <location>
        <begin position="2"/>
        <end position="60"/>
    </location>
</feature>
<reference evidence="4" key="1">
    <citation type="submission" date="2021-01" db="EMBL/GenBank/DDBJ databases">
        <title>Rhizobium sp. strain KVB221 16S ribosomal RNA gene Genome sequencing and assembly.</title>
        <authorList>
            <person name="Kang M."/>
        </authorList>
    </citation>
    <scope>NUCLEOTIDE SEQUENCE</scope>
    <source>
        <strain evidence="4">KVB221</strain>
    </source>
</reference>
<dbReference type="PANTHER" id="PTHR35530">
    <property type="entry name" value="TAUTOMERASE-RELATED"/>
    <property type="match status" value="1"/>
</dbReference>
<organism evidence="4 5">
    <name type="scientific">Rhizobium setariae</name>
    <dbReference type="NCBI Taxonomy" id="2801340"/>
    <lineage>
        <taxon>Bacteria</taxon>
        <taxon>Pseudomonadati</taxon>
        <taxon>Pseudomonadota</taxon>
        <taxon>Alphaproteobacteria</taxon>
        <taxon>Hyphomicrobiales</taxon>
        <taxon>Rhizobiaceae</taxon>
        <taxon>Rhizobium/Agrobacterium group</taxon>
        <taxon>Rhizobium</taxon>
    </lineage>
</organism>
<protein>
    <submittedName>
        <fullName evidence="4">Tautomerase family protein</fullName>
    </submittedName>
</protein>
<keyword evidence="2" id="KW-0413">Isomerase</keyword>
<dbReference type="InterPro" id="IPR014347">
    <property type="entry name" value="Tautomerase/MIF_sf"/>
</dbReference>
<evidence type="ECO:0000313" key="5">
    <source>
        <dbReference type="Proteomes" id="UP000633219"/>
    </source>
</evidence>
<dbReference type="AlphaFoldDB" id="A0A936YRN8"/>
<comment type="caution">
    <text evidence="4">The sequence shown here is derived from an EMBL/GenBank/DDBJ whole genome shotgun (WGS) entry which is preliminary data.</text>
</comment>
<comment type="similarity">
    <text evidence="1">Belongs to the 4-oxalocrotonate tautomerase family.</text>
</comment>